<keyword evidence="3 4" id="KW-0648">Protein biosynthesis</keyword>
<evidence type="ECO:0000313" key="7">
    <source>
        <dbReference type="EMBL" id="REI43290.1"/>
    </source>
</evidence>
<keyword evidence="4" id="KW-0963">Cytoplasm</keyword>
<dbReference type="PROSITE" id="PS00745">
    <property type="entry name" value="RF_PROK_I"/>
    <property type="match status" value="1"/>
</dbReference>
<evidence type="ECO:0000313" key="8">
    <source>
        <dbReference type="Proteomes" id="UP000263486"/>
    </source>
</evidence>
<evidence type="ECO:0000256" key="2">
    <source>
        <dbReference type="ARBA" id="ARBA00022481"/>
    </source>
</evidence>
<feature type="domain" description="Prokaryotic-type class I peptide chain release factors" evidence="6">
    <location>
        <begin position="243"/>
        <end position="259"/>
    </location>
</feature>
<keyword evidence="2 4" id="KW-0488">Methylation</keyword>
<dbReference type="SUPFAM" id="SSF75620">
    <property type="entry name" value="Release factor"/>
    <property type="match status" value="1"/>
</dbReference>
<protein>
    <recommendedName>
        <fullName evidence="4 5">Peptide chain release factor 2</fullName>
        <shortName evidence="4">RF-2</shortName>
    </recommendedName>
</protein>
<accession>A0ABX9KLT0</accession>
<evidence type="ECO:0000256" key="3">
    <source>
        <dbReference type="ARBA" id="ARBA00022917"/>
    </source>
</evidence>
<comment type="subcellular location">
    <subcellularLocation>
        <location evidence="4">Cytoplasm</location>
    </subcellularLocation>
</comment>
<evidence type="ECO:0000256" key="5">
    <source>
        <dbReference type="NCBIfam" id="TIGR00020"/>
    </source>
</evidence>
<comment type="similarity">
    <text evidence="1 4">Belongs to the prokaryotic/mitochondrial release factor family.</text>
</comment>
<evidence type="ECO:0000256" key="1">
    <source>
        <dbReference type="ARBA" id="ARBA00010835"/>
    </source>
</evidence>
<dbReference type="Pfam" id="PF03462">
    <property type="entry name" value="PCRF"/>
    <property type="match status" value="1"/>
</dbReference>
<reference evidence="7 8" key="1">
    <citation type="submission" date="2018-08" db="EMBL/GenBank/DDBJ databases">
        <title>Draft genome sequence of Psychrilyobacter sp. strain SD5 isolated from Black Sea water.</title>
        <authorList>
            <person name="Yadav S."/>
            <person name="Villanueva L."/>
            <person name="Damste J.S.S."/>
        </authorList>
    </citation>
    <scope>NUCLEOTIDE SEQUENCE [LARGE SCALE GENOMIC DNA]</scope>
    <source>
        <strain evidence="7 8">SD5</strain>
    </source>
</reference>
<feature type="modified residue" description="N5-methylglutamine" evidence="4">
    <location>
        <position position="250"/>
    </location>
</feature>
<dbReference type="InterPro" id="IPR005139">
    <property type="entry name" value="PCRF"/>
</dbReference>
<dbReference type="EMBL" id="QUAJ01000001">
    <property type="protein sequence ID" value="REI43290.1"/>
    <property type="molecule type" value="Genomic_DNA"/>
</dbReference>
<comment type="PTM">
    <text evidence="4">Methylated by PrmC. Methylation increases the termination efficiency of RF2.</text>
</comment>
<dbReference type="SMART" id="SM00937">
    <property type="entry name" value="PCRF"/>
    <property type="match status" value="1"/>
</dbReference>
<comment type="caution">
    <text evidence="7">The sequence shown here is derived from an EMBL/GenBank/DDBJ whole genome shotgun (WGS) entry which is preliminary data.</text>
</comment>
<organism evidence="7 8">
    <name type="scientific">Psychrilyobacter piezotolerans</name>
    <dbReference type="NCBI Taxonomy" id="2293438"/>
    <lineage>
        <taxon>Bacteria</taxon>
        <taxon>Fusobacteriati</taxon>
        <taxon>Fusobacteriota</taxon>
        <taxon>Fusobacteriia</taxon>
        <taxon>Fusobacteriales</taxon>
        <taxon>Fusobacteriaceae</taxon>
        <taxon>Psychrilyobacter</taxon>
    </lineage>
</organism>
<dbReference type="Proteomes" id="UP000263486">
    <property type="component" value="Unassembled WGS sequence"/>
</dbReference>
<dbReference type="PANTHER" id="PTHR43116:SF3">
    <property type="entry name" value="CLASS I PEPTIDE CHAIN RELEASE FACTOR"/>
    <property type="match status" value="1"/>
</dbReference>
<gene>
    <name evidence="4 7" type="primary">prfB</name>
    <name evidence="7" type="ORF">DYH56_01145</name>
</gene>
<keyword evidence="8" id="KW-1185">Reference proteome</keyword>
<dbReference type="InterPro" id="IPR045853">
    <property type="entry name" value="Pep_chain_release_fac_I_sf"/>
</dbReference>
<dbReference type="Gene3D" id="1.20.58.410">
    <property type="entry name" value="Release factor"/>
    <property type="match status" value="1"/>
</dbReference>
<proteinExistence type="inferred from homology"/>
<comment type="function">
    <text evidence="4">Peptide chain release factor 2 directs the termination of translation in response to the peptide chain termination codons UGA and UAA.</text>
</comment>
<evidence type="ECO:0000259" key="6">
    <source>
        <dbReference type="PROSITE" id="PS00745"/>
    </source>
</evidence>
<sequence length="365" mass="41322">MDILEIRREMTGVKEKLTGIRGHLDLEKKNDEIKELEGETLKDGFWNDKKQSSKIIKNLNSLKVIVGEYNDISNGIDELDLLIEFVEAGEEEFAEELQTKFSKLIKEIEDFDTSLLLDGEYDENGAIFTIHAGAGGTESCDWAEMLYRMYSRWFNSKGYKVEELDYQAGDQVGIKSITLLVSGSRAYGYLKGEKGVHRLVRISPFDAAKKRHTSFASIDVTPEIDDTINIEIVPSDLKVDTFRAGGAGGQHVNTTDSAVRMTHLPTGVIVGCQSGRSQLQNRETALKMLKSKLLEIEMKKREDELKKLHGEQSDNSWGNQIRSYVFQPYTMVKDHRTNTESGNVKAVMDGEIDNFITGYLRWMKK</sequence>
<dbReference type="HAMAP" id="MF_00094">
    <property type="entry name" value="Rel_fac_2"/>
    <property type="match status" value="1"/>
</dbReference>
<dbReference type="Pfam" id="PF00472">
    <property type="entry name" value="RF-1"/>
    <property type="match status" value="1"/>
</dbReference>
<evidence type="ECO:0000256" key="4">
    <source>
        <dbReference type="HAMAP-Rule" id="MF_00094"/>
    </source>
</evidence>
<dbReference type="InterPro" id="IPR004374">
    <property type="entry name" value="PrfB"/>
</dbReference>
<dbReference type="PANTHER" id="PTHR43116">
    <property type="entry name" value="PEPTIDE CHAIN RELEASE FACTOR 2"/>
    <property type="match status" value="1"/>
</dbReference>
<dbReference type="NCBIfam" id="TIGR00020">
    <property type="entry name" value="prfB"/>
    <property type="match status" value="1"/>
</dbReference>
<dbReference type="Gene3D" id="3.30.160.20">
    <property type="match status" value="1"/>
</dbReference>
<name>A0ABX9KLT0_9FUSO</name>
<dbReference type="RefSeq" id="WP_114641009.1">
    <property type="nucleotide sequence ID" value="NZ_JAACIO010000001.1"/>
</dbReference>
<dbReference type="Gene3D" id="3.30.70.1660">
    <property type="match status" value="1"/>
</dbReference>
<dbReference type="InterPro" id="IPR000352">
    <property type="entry name" value="Pep_chain_release_fac_I"/>
</dbReference>